<sequence length="289" mass="30020">MTRRIALIGFGEVGQILAQDLAGKADLSAWDILFADPASRPAAAARAAGLVLPASAADAVRGAWLVISAVTAENDLQAARSAAEGIAPGAFYLDLNSCSPGQKLASAEAVEAAGGRYVEAAVMSPFPPRRTASPMLLGGPHAAAFLAEAQDLGFTGARAYSETVGRAAATKLCRSVMIKGIEALLTESMLAARRYGVEQEVLASLSDLLPLPDWNATAGYMISRSLEHGVRRAEEMREAARTVAEAGVEPLMSLAIAGRQDWAAGFKAALSDDLPAMLDAINQQADTAQ</sequence>
<gene>
    <name evidence="5" type="ORF">DJ017_18510</name>
</gene>
<organism evidence="5 6">
    <name type="scientific">Phenylobacterium soli</name>
    <dbReference type="NCBI Taxonomy" id="2170551"/>
    <lineage>
        <taxon>Bacteria</taxon>
        <taxon>Pseudomonadati</taxon>
        <taxon>Pseudomonadota</taxon>
        <taxon>Alphaproteobacteria</taxon>
        <taxon>Caulobacterales</taxon>
        <taxon>Caulobacteraceae</taxon>
        <taxon>Phenylobacterium</taxon>
    </lineage>
</organism>
<dbReference type="PIRSF" id="PIRSF000103">
    <property type="entry name" value="HIBADH"/>
    <property type="match status" value="1"/>
</dbReference>
<dbReference type="InterPro" id="IPR051265">
    <property type="entry name" value="HIBADH-related_NP60_sf"/>
</dbReference>
<protein>
    <submittedName>
        <fullName evidence="5">NAD(P)-dependent oxidoreductase</fullName>
    </submittedName>
</protein>
<comment type="caution">
    <text evidence="5">The sequence shown here is derived from an EMBL/GenBank/DDBJ whole genome shotgun (WGS) entry which is preliminary data.</text>
</comment>
<dbReference type="Gene3D" id="3.40.50.720">
    <property type="entry name" value="NAD(P)-binding Rossmann-like Domain"/>
    <property type="match status" value="1"/>
</dbReference>
<dbReference type="Pfam" id="PF03446">
    <property type="entry name" value="NAD_binding_2"/>
    <property type="match status" value="1"/>
</dbReference>
<dbReference type="RefSeq" id="WP_111530373.1">
    <property type="nucleotide sequence ID" value="NZ_JBHRSG010000003.1"/>
</dbReference>
<feature type="domain" description="6-phosphogluconate dehydrogenase NADP-binding" evidence="3">
    <location>
        <begin position="4"/>
        <end position="123"/>
    </location>
</feature>
<dbReference type="InterPro" id="IPR013328">
    <property type="entry name" value="6PGD_dom2"/>
</dbReference>
<evidence type="ECO:0000259" key="4">
    <source>
        <dbReference type="Pfam" id="PF09130"/>
    </source>
</evidence>
<dbReference type="GO" id="GO:0016491">
    <property type="term" value="F:oxidoreductase activity"/>
    <property type="evidence" value="ECO:0007669"/>
    <property type="project" value="UniProtKB-KW"/>
</dbReference>
<reference evidence="6" key="1">
    <citation type="submission" date="2018-05" db="EMBL/GenBank/DDBJ databases">
        <authorList>
            <person name="Li X."/>
        </authorList>
    </citation>
    <scope>NUCLEOTIDE SEQUENCE [LARGE SCALE GENOMIC DNA]</scope>
    <source>
        <strain evidence="6">LX32</strain>
    </source>
</reference>
<keyword evidence="1" id="KW-0560">Oxidoreductase</keyword>
<evidence type="ECO:0000313" key="6">
    <source>
        <dbReference type="Proteomes" id="UP000249254"/>
    </source>
</evidence>
<evidence type="ECO:0000256" key="1">
    <source>
        <dbReference type="ARBA" id="ARBA00023002"/>
    </source>
</evidence>
<dbReference type="EMBL" id="QFYQ01000002">
    <property type="protein sequence ID" value="RAK51811.1"/>
    <property type="molecule type" value="Genomic_DNA"/>
</dbReference>
<dbReference type="GO" id="GO:0050661">
    <property type="term" value="F:NADP binding"/>
    <property type="evidence" value="ECO:0007669"/>
    <property type="project" value="InterPro"/>
</dbReference>
<evidence type="ECO:0000256" key="2">
    <source>
        <dbReference type="PIRSR" id="PIRSR000103-1"/>
    </source>
</evidence>
<dbReference type="InterPro" id="IPR036291">
    <property type="entry name" value="NAD(P)-bd_dom_sf"/>
</dbReference>
<dbReference type="Proteomes" id="UP000249254">
    <property type="component" value="Unassembled WGS sequence"/>
</dbReference>
<feature type="active site" evidence="2">
    <location>
        <position position="171"/>
    </location>
</feature>
<proteinExistence type="predicted"/>
<dbReference type="AlphaFoldDB" id="A0A328AB21"/>
<dbReference type="SUPFAM" id="SSF51735">
    <property type="entry name" value="NAD(P)-binding Rossmann-fold domains"/>
    <property type="match status" value="1"/>
</dbReference>
<dbReference type="Gene3D" id="1.10.1040.10">
    <property type="entry name" value="N-(1-d-carboxylethyl)-l-norvaline Dehydrogenase, domain 2"/>
    <property type="match status" value="1"/>
</dbReference>
<accession>A0A328AB21</accession>
<dbReference type="PANTHER" id="PTHR43580">
    <property type="entry name" value="OXIDOREDUCTASE GLYR1-RELATED"/>
    <property type="match status" value="1"/>
</dbReference>
<evidence type="ECO:0000259" key="3">
    <source>
        <dbReference type="Pfam" id="PF03446"/>
    </source>
</evidence>
<name>A0A328AB21_9CAUL</name>
<dbReference type="InterPro" id="IPR006115">
    <property type="entry name" value="6PGDH_NADP-bd"/>
</dbReference>
<dbReference type="InterPro" id="IPR008927">
    <property type="entry name" value="6-PGluconate_DH-like_C_sf"/>
</dbReference>
<feature type="domain" description="Phosphogluconate dehydrogenase NAD-binding putative C-terminal" evidence="4">
    <location>
        <begin position="192"/>
        <end position="261"/>
    </location>
</feature>
<dbReference type="InterPro" id="IPR015814">
    <property type="entry name" value="Pgluconate_DH_NAD-bd_C"/>
</dbReference>
<dbReference type="PANTHER" id="PTHR43580:SF2">
    <property type="entry name" value="CYTOKINE-LIKE NUCLEAR FACTOR N-PAC"/>
    <property type="match status" value="1"/>
</dbReference>
<dbReference type="SUPFAM" id="SSF48179">
    <property type="entry name" value="6-phosphogluconate dehydrogenase C-terminal domain-like"/>
    <property type="match status" value="1"/>
</dbReference>
<evidence type="ECO:0000313" key="5">
    <source>
        <dbReference type="EMBL" id="RAK51811.1"/>
    </source>
</evidence>
<dbReference type="InterPro" id="IPR015815">
    <property type="entry name" value="HIBADH-related"/>
</dbReference>
<dbReference type="OrthoDB" id="4333at2"/>
<dbReference type="Pfam" id="PF09130">
    <property type="entry name" value="DUF1932"/>
    <property type="match status" value="1"/>
</dbReference>
<keyword evidence="6" id="KW-1185">Reference proteome</keyword>